<dbReference type="InterPro" id="IPR036736">
    <property type="entry name" value="ACP-like_sf"/>
</dbReference>
<keyword evidence="4" id="KW-0808">Transferase</keyword>
<dbReference type="SUPFAM" id="SSF53335">
    <property type="entry name" value="S-adenosyl-L-methionine-dependent methyltransferases"/>
    <property type="match status" value="1"/>
</dbReference>
<dbReference type="InterPro" id="IPR045851">
    <property type="entry name" value="AMP-bd_C_sf"/>
</dbReference>
<dbReference type="Gene3D" id="3.30.300.30">
    <property type="match status" value="2"/>
</dbReference>
<dbReference type="Gene3D" id="3.30.559.30">
    <property type="entry name" value="Nonribosomal peptide synthetase, condensation domain"/>
    <property type="match status" value="2"/>
</dbReference>
<dbReference type="Gene3D" id="1.10.1200.10">
    <property type="entry name" value="ACP-like"/>
    <property type="match status" value="1"/>
</dbReference>
<comment type="caution">
    <text evidence="6">The sequence shown here is derived from an EMBL/GenBank/DDBJ whole genome shotgun (WGS) entry which is preliminary data.</text>
</comment>
<dbReference type="PANTHER" id="PTHR45527">
    <property type="entry name" value="NONRIBOSOMAL PEPTIDE SYNTHETASE"/>
    <property type="match status" value="1"/>
</dbReference>
<dbReference type="PANTHER" id="PTHR45527:SF1">
    <property type="entry name" value="FATTY ACID SYNTHASE"/>
    <property type="match status" value="1"/>
</dbReference>
<gene>
    <name evidence="6" type="ORF">PT974_08068</name>
</gene>
<dbReference type="Proteomes" id="UP001338125">
    <property type="component" value="Unassembled WGS sequence"/>
</dbReference>
<name>A0ABR0SD97_9HYPO</name>
<evidence type="ECO:0000259" key="5">
    <source>
        <dbReference type="PROSITE" id="PS50075"/>
    </source>
</evidence>
<dbReference type="InterPro" id="IPR023213">
    <property type="entry name" value="CAT-like_dom_sf"/>
</dbReference>
<evidence type="ECO:0000313" key="6">
    <source>
        <dbReference type="EMBL" id="KAK5989807.1"/>
    </source>
</evidence>
<dbReference type="SUPFAM" id="SSF52777">
    <property type="entry name" value="CoA-dependent acyltransferases"/>
    <property type="match status" value="4"/>
</dbReference>
<evidence type="ECO:0000256" key="4">
    <source>
        <dbReference type="ARBA" id="ARBA00022679"/>
    </source>
</evidence>
<dbReference type="SUPFAM" id="SSF56801">
    <property type="entry name" value="Acetyl-CoA synthetase-like"/>
    <property type="match status" value="1"/>
</dbReference>
<dbReference type="InterPro" id="IPR001242">
    <property type="entry name" value="Condensation_dom"/>
</dbReference>
<dbReference type="SUPFAM" id="SSF47336">
    <property type="entry name" value="ACP-like"/>
    <property type="match status" value="1"/>
</dbReference>
<dbReference type="InterPro" id="IPR000873">
    <property type="entry name" value="AMP-dep_synth/lig_dom"/>
</dbReference>
<accession>A0ABR0SD97</accession>
<dbReference type="CDD" id="cd19542">
    <property type="entry name" value="CT_NRPS-like"/>
    <property type="match status" value="1"/>
</dbReference>
<keyword evidence="3" id="KW-0436">Ligase</keyword>
<evidence type="ECO:0000256" key="3">
    <source>
        <dbReference type="ARBA" id="ARBA00022598"/>
    </source>
</evidence>
<dbReference type="Gene3D" id="2.30.38.10">
    <property type="entry name" value="Luciferase, Domain 3"/>
    <property type="match status" value="1"/>
</dbReference>
<dbReference type="Pfam" id="PF11991">
    <property type="entry name" value="Trp_DMAT"/>
    <property type="match status" value="1"/>
</dbReference>
<dbReference type="PROSITE" id="PS50075">
    <property type="entry name" value="CARRIER"/>
    <property type="match status" value="1"/>
</dbReference>
<proteinExistence type="predicted"/>
<evidence type="ECO:0000256" key="1">
    <source>
        <dbReference type="ARBA" id="ARBA00022450"/>
    </source>
</evidence>
<dbReference type="InterPro" id="IPR020806">
    <property type="entry name" value="PKS_PP-bd"/>
</dbReference>
<dbReference type="SMART" id="SM00823">
    <property type="entry name" value="PKS_PP"/>
    <property type="match status" value="1"/>
</dbReference>
<evidence type="ECO:0000256" key="2">
    <source>
        <dbReference type="ARBA" id="ARBA00022553"/>
    </source>
</evidence>
<keyword evidence="1" id="KW-0596">Phosphopantetheine</keyword>
<keyword evidence="7" id="KW-1185">Reference proteome</keyword>
<dbReference type="CDD" id="cd19531">
    <property type="entry name" value="LCL_NRPS-like"/>
    <property type="match status" value="1"/>
</dbReference>
<evidence type="ECO:0000313" key="7">
    <source>
        <dbReference type="Proteomes" id="UP001338125"/>
    </source>
</evidence>
<dbReference type="Pfam" id="PF00550">
    <property type="entry name" value="PP-binding"/>
    <property type="match status" value="1"/>
</dbReference>
<dbReference type="InterPro" id="IPR006162">
    <property type="entry name" value="Ppantetheine_attach_site"/>
</dbReference>
<feature type="domain" description="Carrier" evidence="5">
    <location>
        <begin position="1486"/>
        <end position="1562"/>
    </location>
</feature>
<dbReference type="Pfam" id="PF00501">
    <property type="entry name" value="AMP-binding"/>
    <property type="match status" value="1"/>
</dbReference>
<dbReference type="InterPro" id="IPR009081">
    <property type="entry name" value="PP-bd_ACP"/>
</dbReference>
<dbReference type="Gene3D" id="3.40.50.150">
    <property type="entry name" value="Vaccinia Virus protein VP39"/>
    <property type="match status" value="1"/>
</dbReference>
<dbReference type="Pfam" id="PF00668">
    <property type="entry name" value="Condensation"/>
    <property type="match status" value="2"/>
</dbReference>
<reference evidence="6 7" key="1">
    <citation type="submission" date="2024-01" db="EMBL/GenBank/DDBJ databases">
        <title>Complete genome of Cladobotryum mycophilum ATHUM6906.</title>
        <authorList>
            <person name="Christinaki A.C."/>
            <person name="Myridakis A.I."/>
            <person name="Kouvelis V.N."/>
        </authorList>
    </citation>
    <scope>NUCLEOTIDE SEQUENCE [LARGE SCALE GENOMIC DNA]</scope>
    <source>
        <strain evidence="6 7">ATHUM6906</strain>
    </source>
</reference>
<dbReference type="EMBL" id="JAVFKD010000014">
    <property type="protein sequence ID" value="KAK5989807.1"/>
    <property type="molecule type" value="Genomic_DNA"/>
</dbReference>
<dbReference type="SMART" id="SM01294">
    <property type="entry name" value="PKS_PP_betabranch"/>
    <property type="match status" value="1"/>
</dbReference>
<protein>
    <submittedName>
        <fullName evidence="6">Nonribosomal peptide synthetase dtxS1</fullName>
    </submittedName>
</protein>
<dbReference type="Gene3D" id="3.30.559.10">
    <property type="entry name" value="Chloramphenicol acetyltransferase-like domain"/>
    <property type="match status" value="2"/>
</dbReference>
<dbReference type="InterPro" id="IPR017795">
    <property type="entry name" value="ABBA_NscD-like"/>
</dbReference>
<dbReference type="PROSITE" id="PS00012">
    <property type="entry name" value="PHOSPHOPANTETHEINE"/>
    <property type="match status" value="1"/>
</dbReference>
<keyword evidence="2" id="KW-0597">Phosphoprotein</keyword>
<sequence length="2022" mass="227170">MDSPAWHQVDSNHQESLSDHGRYWWRRSGYVLAILLKKSSYSYPAQLKHLDFFAQSIAPRLGIVDKLRAEQWKSFMTDDYNPIEFSWDWSTTQKPPVIRYAVEPVGKDAGTPRDQYNQGASEEFLQEMLKVLSPPDMQLKVATRRCVIRISSDDDKGLADVLQRDQITPFDSVSEPGFRVSVYRLDEHDHILSIVLHHIISDGWSNDIIRRELIAFYSAALRDEDPLSQIDPLPIQYRDYSVWQKQQNQVDKHQQQLDYWVSQLETSQPAVFLCDKPRPTTLSGEADKQELLIEGSLYDSLQLFCREREVTPFVVLLAAFRATHYLLTGAADATIGTANANRNRWEVNDLIGFFVNLQCIRIKVGEGTSFEDVVSQIHSTVASSFDNQDVPFERIVSKLHKGRDLSRHPLVQVIFALHSQSEMGEFTLEDVETEMIDIKVTSRYDLEFNVFQQRQGLRGLLAFSTDLYDPKTIKNMLSLFYRVLERGLSEPKTAVTIPPLLTDGDYSTLDEMSVIRVDRAIYPRESSLVDVFHQQVAACPHTVAIKDSFTELTYSQLDEDSDVLAKWLLRRSFAAEKVVAVYAGRTHQTVTALLAILKSNLAYTPLDASTPVGQLESILSSIEDHRLVLVGPDIQLPTTQLENIEFVRIADALAETSLIESSFHEQETTTTSTPSATSLACVVFAPGSASKPDGIMVEHRSIVRLVKQSNIAQQLAIEGCRTAYMANNSLNSSIWEIYSSLLNGGTLVCIDSATASDCTALAETFAREKIQSAIFAACLFKECLLECPTTISLLDTLLIAGERVNSHDIFAARELTRGKIVHAYGQTENSGLSTYYCLPESEACTNGVPIGKAISNSGAYVAHLHQPRLVPLGVVGELVVTGDGLARGYTDHQRNIGRFVEITVDGQRVKAFRTRDYARNRPTDGQLELLGKIDSQVAVRGSRINLGAIEAVLYEHNSVSDAAVVLENQNHHRDDVDARLVGFVTLGNVQPQEEQYDEQLDKDETEQVKLWEDVFNAEMYGDIEGVQMETIGRDFLGWTSAYDGSDIDKAEMNEWLDDTINCILNGSQAGDVLEIGSGSGMVLFNIANGLRSYVGLEQADKAIAFVTKTVKSIPTLEHKVTIHKGTAADIGQLRGVISPNLIIINSVAQYFPSQDYLLQVVKALVEQQGAKTVFFGDIRSQALHKEFQVSKAMHLTRGASNKEEFRRKMAEIERAEKELVVDPAFFTALPSLLPHFVHHVEILPKRVRAINEISCYRYSAVLHIMSQDTEQEQIHEVDEGAWINFVEQKLDRESLLRLLQSSSSSSIVAVGNIPCEKTVFERHVIDSLGNETDETLNQADWPAAIRQKAQNFPSLCALDLVELSQIAGYQVEISWARQRSQRGALDAVFHHYQPAREGSRVMFRFPTDHAGRPLHSLSNQPMRHRLKQKVQDQLQEKLRARLPSYMIPETVTILDKMPTNERGEIDRQALAKESQILFTVRATKRQPTTPMEQQMQQIWSRVLDLEPTTIGLDDSFFQLGGDSIAAMRVVGKARKAGIKLAVADIFRYDTLTSLAQHQEFNTIEAERNIREVTFVDPITRVVLLEEVDSLNIDTTSRDVADILPITNFQEKTVLDGIKSGQFCNYFYLDLGLTLDLKRFKRSCLSTLEKFPILRTSFLSLRGVLWQVVLHELHQPLRILNVRTDFDQSAHEFCLKDMNAFDPTTPPTAFVLLKHKTLGYRLVMRLSHAQYDGVCIPVIFQSLIDGYDGKPVRHAPSFSEFLAYASYRRHDAIAYWRELLKGSLPTPARPGLLLQTSHSTLDSTPRLIQTTAEIDLPRLRSKTTPASLVSAAWALLISQITGADDVIYSYVVAGRNSAMEEVERIVGPCLNVVPIRAKLSSFQSSTELLQSITEQFIAVGEADSLGFKDMIENCTDWSVKLPFDSVIQFQNVDEHPTMRFEGMTSRVEFFENPDPVPPSSPSLGAIFYPRGDRLLVKLRTNTRVMTMETANLLRDGLCGIIRDMTKDLDGSLQSMMDSFKLDI</sequence>
<dbReference type="Gene3D" id="3.40.50.980">
    <property type="match status" value="2"/>
</dbReference>
<dbReference type="InterPro" id="IPR029063">
    <property type="entry name" value="SAM-dependent_MTases_sf"/>
</dbReference>
<organism evidence="6 7">
    <name type="scientific">Cladobotryum mycophilum</name>
    <dbReference type="NCBI Taxonomy" id="491253"/>
    <lineage>
        <taxon>Eukaryota</taxon>
        <taxon>Fungi</taxon>
        <taxon>Dikarya</taxon>
        <taxon>Ascomycota</taxon>
        <taxon>Pezizomycotina</taxon>
        <taxon>Sordariomycetes</taxon>
        <taxon>Hypocreomycetidae</taxon>
        <taxon>Hypocreales</taxon>
        <taxon>Hypocreaceae</taxon>
        <taxon>Cladobotryum</taxon>
    </lineage>
</organism>